<dbReference type="PANTHER" id="PTHR12418">
    <property type="entry name" value="ACYL-COENZYME A THIOESTERASE THEM4"/>
    <property type="match status" value="1"/>
</dbReference>
<dbReference type="Gene3D" id="3.10.129.10">
    <property type="entry name" value="Hotdog Thioesterase"/>
    <property type="match status" value="1"/>
</dbReference>
<evidence type="ECO:0000256" key="3">
    <source>
        <dbReference type="ARBA" id="ARBA00022832"/>
    </source>
</evidence>
<proteinExistence type="predicted"/>
<evidence type="ECO:0000313" key="6">
    <source>
        <dbReference type="Proteomes" id="UP001597145"/>
    </source>
</evidence>
<name>A0ABW4FQZ1_9PSEU</name>
<keyword evidence="4" id="KW-0443">Lipid metabolism</keyword>
<accession>A0ABW4FQZ1</accession>
<dbReference type="Proteomes" id="UP001597145">
    <property type="component" value="Unassembled WGS sequence"/>
</dbReference>
<dbReference type="InterPro" id="IPR029069">
    <property type="entry name" value="HotDog_dom_sf"/>
</dbReference>
<dbReference type="RefSeq" id="WP_343978453.1">
    <property type="nucleotide sequence ID" value="NZ_BAAAJG010000010.1"/>
</dbReference>
<dbReference type="SUPFAM" id="SSF54637">
    <property type="entry name" value="Thioesterase/thiol ester dehydrase-isomerase"/>
    <property type="match status" value="1"/>
</dbReference>
<dbReference type="EMBL" id="JBHUCP010000019">
    <property type="protein sequence ID" value="MFD1532745.1"/>
    <property type="molecule type" value="Genomic_DNA"/>
</dbReference>
<comment type="caution">
    <text evidence="5">The sequence shown here is derived from an EMBL/GenBank/DDBJ whole genome shotgun (WGS) entry which is preliminary data.</text>
</comment>
<evidence type="ECO:0000313" key="5">
    <source>
        <dbReference type="EMBL" id="MFD1532745.1"/>
    </source>
</evidence>
<keyword evidence="6" id="KW-1185">Reference proteome</keyword>
<gene>
    <name evidence="5" type="ORF">ACFSCY_25305</name>
</gene>
<evidence type="ECO:0000256" key="2">
    <source>
        <dbReference type="ARBA" id="ARBA00022801"/>
    </source>
</evidence>
<dbReference type="PANTHER" id="PTHR12418:SF19">
    <property type="entry name" value="ACYL-COENZYME A THIOESTERASE THEM4"/>
    <property type="match status" value="1"/>
</dbReference>
<reference evidence="6" key="1">
    <citation type="journal article" date="2019" name="Int. J. Syst. Evol. Microbiol.">
        <title>The Global Catalogue of Microorganisms (GCM) 10K type strain sequencing project: providing services to taxonomists for standard genome sequencing and annotation.</title>
        <authorList>
            <consortium name="The Broad Institute Genomics Platform"/>
            <consortium name="The Broad Institute Genome Sequencing Center for Infectious Disease"/>
            <person name="Wu L."/>
            <person name="Ma J."/>
        </authorList>
    </citation>
    <scope>NUCLEOTIDE SEQUENCE [LARGE SCALE GENOMIC DNA]</scope>
    <source>
        <strain evidence="6">JCM 12165</strain>
    </source>
</reference>
<dbReference type="GO" id="GO:0016787">
    <property type="term" value="F:hydrolase activity"/>
    <property type="evidence" value="ECO:0007669"/>
    <property type="project" value="UniProtKB-KW"/>
</dbReference>
<evidence type="ECO:0000256" key="4">
    <source>
        <dbReference type="ARBA" id="ARBA00023098"/>
    </source>
</evidence>
<dbReference type="InterPro" id="IPR052365">
    <property type="entry name" value="THEM4/THEM5_acyl-CoA_thioest"/>
</dbReference>
<keyword evidence="2 5" id="KW-0378">Hydrolase</keyword>
<evidence type="ECO:0000256" key="1">
    <source>
        <dbReference type="ARBA" id="ARBA00022490"/>
    </source>
</evidence>
<keyword evidence="3" id="KW-0276">Fatty acid metabolism</keyword>
<sequence length="216" mass="22771">MSELDGHNAVGHPWQRTVPASDLRASKHRLAAMVRALIAETVLVDASRARAEDLLAVQVACEDLLRSVSALPSLRSRGGHHAVAEDRPLIERGPISGMSNPLAPPLVMSAVSGSSVVHATAVFGTAYEGPPNMVHGGVLLCVLDEVLAFGQIPSGAIGMTGTVTVKLIRPVPIGVRVDFEAGTESVEERKTRVWARALVDGQTAAEATAVCIRPRR</sequence>
<dbReference type="EC" id="3.1.2.-" evidence="5"/>
<protein>
    <submittedName>
        <fullName evidence="5">PaaI family thioesterase</fullName>
        <ecNumber evidence="5">3.1.2.-</ecNumber>
    </submittedName>
</protein>
<keyword evidence="1" id="KW-0963">Cytoplasm</keyword>
<organism evidence="5 6">
    <name type="scientific">Pseudonocardia aurantiaca</name>
    <dbReference type="NCBI Taxonomy" id="75290"/>
    <lineage>
        <taxon>Bacteria</taxon>
        <taxon>Bacillati</taxon>
        <taxon>Actinomycetota</taxon>
        <taxon>Actinomycetes</taxon>
        <taxon>Pseudonocardiales</taxon>
        <taxon>Pseudonocardiaceae</taxon>
        <taxon>Pseudonocardia</taxon>
    </lineage>
</organism>